<dbReference type="AlphaFoldDB" id="A0ABF7QNJ4"/>
<organism evidence="2 3">
    <name type="scientific">Rhizobium leguminosarum bv. trifolii (strain WSM2304)</name>
    <dbReference type="NCBI Taxonomy" id="395492"/>
    <lineage>
        <taxon>Bacteria</taxon>
        <taxon>Pseudomonadati</taxon>
        <taxon>Pseudomonadota</taxon>
        <taxon>Alphaproteobacteria</taxon>
        <taxon>Hyphomicrobiales</taxon>
        <taxon>Rhizobiaceae</taxon>
        <taxon>Rhizobium/Agrobacterium group</taxon>
        <taxon>Rhizobium</taxon>
    </lineage>
</organism>
<reference evidence="2 3" key="1">
    <citation type="journal article" date="2010" name="Stand. Genomic Sci.">
        <title>Complete genome sequence of Rhizobium leguminosarum bv trifolii strain WSM2304, an effective microsymbiont of the South American clover Trifolium polymorphum.</title>
        <authorList>
            <person name="Reeve W."/>
            <person name="O'Hara G."/>
            <person name="Chain P."/>
            <person name="Ardley J."/>
            <person name="Brau L."/>
            <person name="Nandesena K."/>
            <person name="Tiwari R."/>
            <person name="Malfatti S."/>
            <person name="Kiss H."/>
            <person name="Lapidus A."/>
            <person name="Copeland A."/>
            <person name="Nolan M."/>
            <person name="Land M."/>
            <person name="Ivanova N."/>
            <person name="Mavromatis K."/>
            <person name="Markowitz V."/>
            <person name="Kyrpides N."/>
            <person name="Melino V."/>
            <person name="Denton M."/>
            <person name="Yates R."/>
            <person name="Howieson J."/>
        </authorList>
    </citation>
    <scope>NUCLEOTIDE SEQUENCE [LARGE SCALE GENOMIC DNA]</scope>
    <source>
        <strain evidence="2 3">WSM2304</strain>
    </source>
</reference>
<dbReference type="InterPro" id="IPR010781">
    <property type="entry name" value="DUF1376"/>
</dbReference>
<sequence>MSNRAWMPLHIADYLADTGHLTATEHGAYLLLIMHYWQNGALPENERVIARIAKLSPEQWEESRDMLAMLFGPGWKHKRIDAELEKADEIIEKRRAAAEARYSKGKNQTSDANAMHVQSKCSDTGEKPFTDNHSSSLRSEDARAPVINPDFERFWDAYPNKTGRPSAEKAFSQAVKRASLDEILAGVRTYAAKADDRQWCSPVRWLSDDRWKDQPAKPPDKPARTGGLSHLQNFQSREDYLAAEKKRSERSFR</sequence>
<name>A0ABF7QNJ4_RHILW</name>
<proteinExistence type="predicted"/>
<dbReference type="Proteomes" id="UP000008330">
    <property type="component" value="Chromosome"/>
</dbReference>
<gene>
    <name evidence="2" type="ordered locus">Rleg2_2441</name>
</gene>
<evidence type="ECO:0000313" key="2">
    <source>
        <dbReference type="EMBL" id="ACI55715.1"/>
    </source>
</evidence>
<evidence type="ECO:0008006" key="4">
    <source>
        <dbReference type="Google" id="ProtNLM"/>
    </source>
</evidence>
<feature type="compositionally biased region" description="Basic and acidic residues" evidence="1">
    <location>
        <begin position="209"/>
        <end position="223"/>
    </location>
</feature>
<keyword evidence="3" id="KW-1185">Reference proteome</keyword>
<protein>
    <recommendedName>
        <fullName evidence="4">DUF1376 domain-containing protein</fullName>
    </recommendedName>
</protein>
<dbReference type="Pfam" id="PF07120">
    <property type="entry name" value="DUF1376"/>
    <property type="match status" value="1"/>
</dbReference>
<evidence type="ECO:0000313" key="3">
    <source>
        <dbReference type="Proteomes" id="UP000008330"/>
    </source>
</evidence>
<accession>A0ABF7QNJ4</accession>
<dbReference type="KEGG" id="rlt:Rleg2_2441"/>
<feature type="region of interest" description="Disordered" evidence="1">
    <location>
        <begin position="209"/>
        <end position="253"/>
    </location>
</feature>
<dbReference type="RefSeq" id="WP_012558239.1">
    <property type="nucleotide sequence ID" value="NC_011369.1"/>
</dbReference>
<dbReference type="EMBL" id="CP001191">
    <property type="protein sequence ID" value="ACI55715.1"/>
    <property type="molecule type" value="Genomic_DNA"/>
</dbReference>
<feature type="compositionally biased region" description="Basic and acidic residues" evidence="1">
    <location>
        <begin position="236"/>
        <end position="253"/>
    </location>
</feature>
<evidence type="ECO:0000256" key="1">
    <source>
        <dbReference type="SAM" id="MobiDB-lite"/>
    </source>
</evidence>
<feature type="region of interest" description="Disordered" evidence="1">
    <location>
        <begin position="102"/>
        <end position="140"/>
    </location>
</feature>